<protein>
    <recommendedName>
        <fullName evidence="1">PD-(D/E)XK endonuclease-like domain-containing protein</fullName>
    </recommendedName>
</protein>
<dbReference type="InterPro" id="IPR027417">
    <property type="entry name" value="P-loop_NTPase"/>
</dbReference>
<organism evidence="2 3">
    <name type="scientific">Kangiella profundi</name>
    <dbReference type="NCBI Taxonomy" id="1561924"/>
    <lineage>
        <taxon>Bacteria</taxon>
        <taxon>Pseudomonadati</taxon>
        <taxon>Pseudomonadota</taxon>
        <taxon>Gammaproteobacteria</taxon>
        <taxon>Kangiellales</taxon>
        <taxon>Kangiellaceae</taxon>
        <taxon>Kangiella</taxon>
    </lineage>
</organism>
<dbReference type="Proteomes" id="UP000232693">
    <property type="component" value="Chromosome"/>
</dbReference>
<dbReference type="KEGG" id="kpd:CW740_03335"/>
<evidence type="ECO:0000313" key="2">
    <source>
        <dbReference type="EMBL" id="AUD78326.1"/>
    </source>
</evidence>
<keyword evidence="3" id="KW-1185">Reference proteome</keyword>
<feature type="domain" description="PD-(D/E)XK endonuclease-like" evidence="1">
    <location>
        <begin position="618"/>
        <end position="870"/>
    </location>
</feature>
<dbReference type="EMBL" id="CP025120">
    <property type="protein sequence ID" value="AUD78326.1"/>
    <property type="molecule type" value="Genomic_DNA"/>
</dbReference>
<dbReference type="RefSeq" id="WP_106646199.1">
    <property type="nucleotide sequence ID" value="NZ_BMGO01000002.1"/>
</dbReference>
<dbReference type="InterPro" id="IPR038726">
    <property type="entry name" value="PDDEXK_AddAB-type"/>
</dbReference>
<dbReference type="SUPFAM" id="SSF52540">
    <property type="entry name" value="P-loop containing nucleoside triphosphate hydrolases"/>
    <property type="match status" value="1"/>
</dbReference>
<dbReference type="Gene3D" id="3.40.50.300">
    <property type="entry name" value="P-loop containing nucleotide triphosphate hydrolases"/>
    <property type="match status" value="1"/>
</dbReference>
<proteinExistence type="predicted"/>
<evidence type="ECO:0000259" key="1">
    <source>
        <dbReference type="Pfam" id="PF12705"/>
    </source>
</evidence>
<dbReference type="OrthoDB" id="9761147at2"/>
<reference evidence="2 3" key="1">
    <citation type="submission" date="2017-12" db="EMBL/GenBank/DDBJ databases">
        <title>Kangiella profundi FT102 completed genome.</title>
        <authorList>
            <person name="Xu J."/>
            <person name="Wang J."/>
            <person name="Lu Y."/>
        </authorList>
    </citation>
    <scope>NUCLEOTIDE SEQUENCE [LARGE SCALE GENOMIC DNA]</scope>
    <source>
        <strain evidence="2 3">FT102</strain>
    </source>
</reference>
<dbReference type="Pfam" id="PF12705">
    <property type="entry name" value="PDDEXK_1"/>
    <property type="match status" value="1"/>
</dbReference>
<dbReference type="InterPro" id="IPR011604">
    <property type="entry name" value="PDDEXK-like_dom_sf"/>
</dbReference>
<dbReference type="AlphaFoldDB" id="A0A2K9AD57"/>
<evidence type="ECO:0000313" key="3">
    <source>
        <dbReference type="Proteomes" id="UP000232693"/>
    </source>
</evidence>
<dbReference type="NCBIfam" id="TIGR03623">
    <property type="entry name" value="probable DNA repair protein"/>
    <property type="match status" value="1"/>
</dbReference>
<dbReference type="Gene3D" id="3.90.320.10">
    <property type="match status" value="1"/>
</dbReference>
<gene>
    <name evidence="2" type="ORF">CW740_03335</name>
</gene>
<accession>A0A2K9AD57</accession>
<name>A0A2K9AD57_9GAMM</name>
<sequence>MQTGFHFEDVDAQQTIIITASRRQSRFIREQYAEYQLQKGLEVWPSLKVMPWQAFINFCWDLVQQDSVLPSRLTPVQSQYLWQKIVSDSEVAQSLLNSRQTQKLSYDAWRICQQWQIKALDYLPGDQDQTAFETWFNQYQQLLSEKGWIDPHQQANLLLEHLDKFVEQLPNNIISYGFQQPSPQQEVLLQALEQHKQLTYWHIEAPSNENAVTIYSLPEPKQELLAAVRWAKEKLLQNRGDEPQQQIAIVVPDLQSQRSYIERLIQREFYAQSLIQGKDVLQPMHDFSIDEPLLQQPMVAVLMDVLSVVQGSVTKSQLQHLLLSPYLYKEQEDHWKATRLELVVRKSNKAFYSRDDLLKLTRHHQVACVWLKTVQQWLQETDLSANDFTTNMQFILELLAKLHWSGYNTLSSREYQVQQTFIESIKSSQSLQRVTPDRLPFAKTLNLLKTFLEQQGFHQQQPRAPLQIVGLLEAIGLKFDSVWLVGATDQALPQKAVPNPFLSKALQLKYQLPGSSHQRELDYAQSLLDSLRANAELVISFSEHDGEQEQMLSPLLQKLLQKSDSHPQQYDLQSKNAEFIDNWSINDELEFFRDESGKPIEQSYEVRGGTGLLRMQAASPFDAYLRYRLGLEPFEVDSLGISFMDRGNLFHRAMQKIWQRLETQQALLNLTADEQAGLIDQTLEFVMNEASRGIYLLNNANFYQVEKLRLFALIEESLVLDKEREPFTVIGTEVARTLELAGLTFSMVIDRIDQLNDGRLLIIDYKTGQPSLMSLLRDPIGEPQLLLYAISEQQLGGNVAGILFMQAHLKACKYIGMTDDEDMLSGVKALKDTQYNPYGETFEHAIAQWHEMLEQLAQDFKDGKANLTEYTGDFTDYTAISRWAQRSQDVQEIVEGGGHD</sequence>
<dbReference type="InterPro" id="IPR019925">
    <property type="entry name" value="DNA_repair_protein_predicted"/>
</dbReference>